<name>A0ABZ1GS55_9ACTN</name>
<dbReference type="NCBIfam" id="NF041061">
    <property type="entry name" value="DpdD"/>
    <property type="match status" value="1"/>
</dbReference>
<keyword evidence="3" id="KW-1185">Reference proteome</keyword>
<reference evidence="2 3" key="1">
    <citation type="submission" date="2022-10" db="EMBL/GenBank/DDBJ databases">
        <title>The complete genomes of actinobacterial strains from the NBC collection.</title>
        <authorList>
            <person name="Joergensen T.S."/>
            <person name="Alvarez Arevalo M."/>
            <person name="Sterndorff E.B."/>
            <person name="Faurdal D."/>
            <person name="Vuksanovic O."/>
            <person name="Mourched A.-S."/>
            <person name="Charusanti P."/>
            <person name="Shaw S."/>
            <person name="Blin K."/>
            <person name="Weber T."/>
        </authorList>
    </citation>
    <scope>NUCLEOTIDE SEQUENCE [LARGE SCALE GENOMIC DNA]</scope>
    <source>
        <strain evidence="2 3">NBC 01753</strain>
    </source>
</reference>
<protein>
    <submittedName>
        <fullName evidence="2">Protein DpdD</fullName>
    </submittedName>
</protein>
<evidence type="ECO:0000256" key="1">
    <source>
        <dbReference type="SAM" id="MobiDB-lite"/>
    </source>
</evidence>
<dbReference type="InterPro" id="IPR049807">
    <property type="entry name" value="DpdD-like"/>
</dbReference>
<proteinExistence type="predicted"/>
<dbReference type="Proteomes" id="UP001335325">
    <property type="component" value="Chromosome"/>
</dbReference>
<evidence type="ECO:0000313" key="3">
    <source>
        <dbReference type="Proteomes" id="UP001335325"/>
    </source>
</evidence>
<feature type="compositionally biased region" description="Pro residues" evidence="1">
    <location>
        <begin position="325"/>
        <end position="335"/>
    </location>
</feature>
<feature type="region of interest" description="Disordered" evidence="1">
    <location>
        <begin position="320"/>
        <end position="346"/>
    </location>
</feature>
<dbReference type="RefSeq" id="WP_326754775.1">
    <property type="nucleotide sequence ID" value="NZ_CP109134.1"/>
</dbReference>
<evidence type="ECO:0000313" key="2">
    <source>
        <dbReference type="EMBL" id="WSD08955.1"/>
    </source>
</evidence>
<dbReference type="EMBL" id="CP109134">
    <property type="protein sequence ID" value="WSD08955.1"/>
    <property type="molecule type" value="Genomic_DNA"/>
</dbReference>
<organism evidence="2 3">
    <name type="scientific">Streptomyces hirsutus</name>
    <dbReference type="NCBI Taxonomy" id="35620"/>
    <lineage>
        <taxon>Bacteria</taxon>
        <taxon>Bacillati</taxon>
        <taxon>Actinomycetota</taxon>
        <taxon>Actinomycetes</taxon>
        <taxon>Kitasatosporales</taxon>
        <taxon>Streptomycetaceae</taxon>
        <taxon>Streptomyces</taxon>
    </lineage>
</organism>
<dbReference type="GeneID" id="91546221"/>
<sequence length="741" mass="79774">MSVDFKEFFGPGNDITPTRVEPNLQLILENFMAGIQQRQIGFLPRSSNGRLWWYGFAPTPRQQRETLAILDSWIGPTFSDLPRQRGALNPADPFDAALAQAPVKPLRFEVLPRQTAGSEAWKHARGQVRDALLVLSKLLNSRPPSEFDAPRTTVEVLDDLGHAIAARDRTVALACLRELEATADLDQSNLAFLRLRLFAGLEDWKAVLGDRDLDHVLAMRRPLSVTQVIQQAVYARWFAPHDAAGTEKELLGAVAALPAAFRPLFSGTPTTSRARAVVEFLIAVQGDAGDDTLNRLLDEAGTIEPGLPAHLRNVLHLHREQTPQPTAPSEPPAPLDQPGAPSESPLERATGMIARGELQAAIDLVLTLEPSLRAAYLLLTCARDLQSPQQAALALEYISTHHLHGLIDGASARLRDDLAWLEQFTQDGPDLDWHTWLEALDVGYGSAAVAADPEITDAWTPLSSSALTTWLYDASDEVLGKLGEIGGQFMAAHRDIFVEDGAAELSERVLAGLALSGKSSAGVRVQTQALLDYLLSANPTSAVFASALEWTDLIVSANVSAVTTTWAIDILQTATATAAAAAATSPATVDFFYKITNTVRPFKTALDPTDIEAIKLVAGELGVGVPEDLLADQVQDADPGAPYRYLQDSKVVLYSLTESATTRAAQILRILVPKIDIETSAERDGSSKLAAQAANADVFVVVTASAKHAATDFITAKRGTRPVVLVNSRGSSAILRELAEG</sequence>
<gene>
    <name evidence="2" type="primary">dpdD</name>
    <name evidence="2" type="ORF">OIE73_26625</name>
</gene>
<accession>A0ABZ1GS55</accession>